<feature type="region of interest" description="Disordered" evidence="7">
    <location>
        <begin position="104"/>
        <end position="179"/>
    </location>
</feature>
<feature type="transmembrane region" description="Helical" evidence="8">
    <location>
        <begin position="673"/>
        <end position="696"/>
    </location>
</feature>
<feature type="transmembrane region" description="Helical" evidence="8">
    <location>
        <begin position="590"/>
        <end position="610"/>
    </location>
</feature>
<evidence type="ECO:0000256" key="4">
    <source>
        <dbReference type="ARBA" id="ARBA00022692"/>
    </source>
</evidence>
<keyword evidence="3" id="KW-0813">Transport</keyword>
<accession>A0A834XZ56</accession>
<evidence type="ECO:0000313" key="10">
    <source>
        <dbReference type="EMBL" id="KAF7995007.1"/>
    </source>
</evidence>
<evidence type="ECO:0000256" key="3">
    <source>
        <dbReference type="ARBA" id="ARBA00022448"/>
    </source>
</evidence>
<comment type="caution">
    <text evidence="10">The sequence shown here is derived from an EMBL/GenBank/DDBJ whole genome shotgun (WGS) entry which is preliminary data.</text>
</comment>
<evidence type="ECO:0000313" key="11">
    <source>
        <dbReference type="Proteomes" id="UP000639338"/>
    </source>
</evidence>
<feature type="compositionally biased region" description="Gly residues" evidence="7">
    <location>
        <begin position="126"/>
        <end position="136"/>
    </location>
</feature>
<keyword evidence="5 8" id="KW-1133">Transmembrane helix</keyword>
<organism evidence="10 11">
    <name type="scientific">Aphidius gifuensis</name>
    <name type="common">Parasitoid wasp</name>
    <dbReference type="NCBI Taxonomy" id="684658"/>
    <lineage>
        <taxon>Eukaryota</taxon>
        <taxon>Metazoa</taxon>
        <taxon>Ecdysozoa</taxon>
        <taxon>Arthropoda</taxon>
        <taxon>Hexapoda</taxon>
        <taxon>Insecta</taxon>
        <taxon>Pterygota</taxon>
        <taxon>Neoptera</taxon>
        <taxon>Endopterygota</taxon>
        <taxon>Hymenoptera</taxon>
        <taxon>Apocrita</taxon>
        <taxon>Ichneumonoidea</taxon>
        <taxon>Braconidae</taxon>
        <taxon>Aphidiinae</taxon>
        <taxon>Aphidius</taxon>
    </lineage>
</organism>
<feature type="compositionally biased region" description="Basic and acidic residues" evidence="7">
    <location>
        <begin position="144"/>
        <end position="161"/>
    </location>
</feature>
<keyword evidence="11" id="KW-1185">Reference proteome</keyword>
<keyword evidence="6 8" id="KW-0472">Membrane</keyword>
<name>A0A834XZ56_APHGI</name>
<dbReference type="GO" id="GO:0005886">
    <property type="term" value="C:plasma membrane"/>
    <property type="evidence" value="ECO:0007669"/>
    <property type="project" value="TreeGrafter"/>
</dbReference>
<dbReference type="Proteomes" id="UP000639338">
    <property type="component" value="Unassembled WGS sequence"/>
</dbReference>
<dbReference type="GO" id="GO:0016887">
    <property type="term" value="F:ATP hydrolysis activity"/>
    <property type="evidence" value="ECO:0007669"/>
    <property type="project" value="InterPro"/>
</dbReference>
<feature type="compositionally biased region" description="Polar residues" evidence="7">
    <location>
        <begin position="162"/>
        <end position="179"/>
    </location>
</feature>
<evidence type="ECO:0000256" key="5">
    <source>
        <dbReference type="ARBA" id="ARBA00022989"/>
    </source>
</evidence>
<reference evidence="10 11" key="1">
    <citation type="submission" date="2020-08" db="EMBL/GenBank/DDBJ databases">
        <title>Aphidius gifuensis genome sequencing and assembly.</title>
        <authorList>
            <person name="Du Z."/>
        </authorList>
    </citation>
    <scope>NUCLEOTIDE SEQUENCE [LARGE SCALE GENOMIC DNA]</scope>
    <source>
        <strain evidence="10">YNYX2018</strain>
        <tissue evidence="10">Adults</tissue>
    </source>
</reference>
<dbReference type="SUPFAM" id="SSF52540">
    <property type="entry name" value="P-loop containing nucleoside triphosphate hydrolases"/>
    <property type="match status" value="1"/>
</dbReference>
<dbReference type="InterPro" id="IPR003439">
    <property type="entry name" value="ABC_transporter-like_ATP-bd"/>
</dbReference>
<comment type="similarity">
    <text evidence="2">Belongs to the ABC transporter superfamily. ABCG family. Eye pigment precursor importer (TC 3.A.1.204) subfamily.</text>
</comment>
<dbReference type="InterPro" id="IPR013525">
    <property type="entry name" value="ABC2_TM"/>
</dbReference>
<dbReference type="GO" id="GO:0140359">
    <property type="term" value="F:ABC-type transporter activity"/>
    <property type="evidence" value="ECO:0007669"/>
    <property type="project" value="InterPro"/>
</dbReference>
<dbReference type="GO" id="GO:0005524">
    <property type="term" value="F:ATP binding"/>
    <property type="evidence" value="ECO:0007669"/>
    <property type="project" value="InterPro"/>
</dbReference>
<dbReference type="AlphaFoldDB" id="A0A834XZ56"/>
<evidence type="ECO:0000259" key="9">
    <source>
        <dbReference type="PROSITE" id="PS50893"/>
    </source>
</evidence>
<dbReference type="Pfam" id="PF01061">
    <property type="entry name" value="ABC2_membrane"/>
    <property type="match status" value="1"/>
</dbReference>
<dbReference type="Pfam" id="PF00005">
    <property type="entry name" value="ABC_tran"/>
    <property type="match status" value="1"/>
</dbReference>
<keyword evidence="4 8" id="KW-0812">Transmembrane</keyword>
<evidence type="ECO:0000256" key="6">
    <source>
        <dbReference type="ARBA" id="ARBA00023136"/>
    </source>
</evidence>
<feature type="domain" description="ABC transporter" evidence="9">
    <location>
        <begin position="238"/>
        <end position="473"/>
    </location>
</feature>
<dbReference type="PANTHER" id="PTHR48041:SF89">
    <property type="entry name" value="FI03229P"/>
    <property type="match status" value="1"/>
</dbReference>
<evidence type="ECO:0000256" key="8">
    <source>
        <dbReference type="SAM" id="Phobius"/>
    </source>
</evidence>
<gene>
    <name evidence="10" type="ORF">HCN44_004479</name>
</gene>
<proteinExistence type="inferred from homology"/>
<dbReference type="Gene3D" id="3.40.50.300">
    <property type="entry name" value="P-loop containing nucleotide triphosphate hydrolases"/>
    <property type="match status" value="1"/>
</dbReference>
<evidence type="ECO:0000256" key="2">
    <source>
        <dbReference type="ARBA" id="ARBA00005814"/>
    </source>
</evidence>
<sequence length="831" mass="92592">MSSEAWELERRYSVPGALDIRGLEPPASEDLHAWSIYRQNLNSDFTDSALGSAEKSPLPYGNFQLRDSTVQSILRHPRYGPKSPLASNSYTYLKFGLPRVLPPSRIRDGSSGYNSSEEGRRISQSGGTGGGGGGGQSSSAMRSARSDPDFRQVHSTPREYHQAQSQLIVSPRENNNNRLRGASSEANLLNLSKPNRRHSIAPIDPGYGHPSIIGTHSQSHGHIGPGDSSVYNMTGGMRRLTNHYPHLQLRCIETRDGVLKNISLEAGATDVLAIMSTTENEGMGIIETISGRRNIKRGDILLNGRTVSTRTLKSRVAYLPAESSLSYGLTAQQVLNFYICLRGGSRTSEIETEVILQELGLETTKHCLVDTLTTSEARRLVLACRLLQDAHILALDRPTHGLDIFDAFFLVEYLRQWATRGQRLVVLTLHPPTYEILTMVSRVALTSGGRIMYTGHRRDMLSYFALAEFPCPPFKNPSDYYLDLVTLDDLSAEAMLESSQRIDHLAEMAKSRLPMLSEPGQPGQLPPAIYDANIFVQIYALLIKTIIYTQPWTMIKLLQKIIIAASLSLIIGGVFWNVTEDKNLYLRDKIGFYYTSLGVLFWPLALIGISEVTSARPSIERDIKDGLYGRFIHIIIELLCSVPSWFLVYAIYLVPAYVMSGLHMAIDEDLTSLWNYLATGLLYLMFQHLICIFFAYICKWNGLAALLSGIIIITMNLTGGVTLHLDNLPSWYRTISPMEWTLSSLLPQVHNNTNKSNCRQQVQRQDIIVQAPCETTNGDSALREISLDKIIVDANFQLSIGIGIVCLIIVIGFLIIRYSTQKRPRSAPNKP</sequence>
<dbReference type="PROSITE" id="PS50893">
    <property type="entry name" value="ABC_TRANSPORTER_2"/>
    <property type="match status" value="1"/>
</dbReference>
<feature type="transmembrane region" description="Helical" evidence="8">
    <location>
        <begin position="796"/>
        <end position="816"/>
    </location>
</feature>
<feature type="transmembrane region" description="Helical" evidence="8">
    <location>
        <begin position="703"/>
        <end position="725"/>
    </location>
</feature>
<protein>
    <recommendedName>
        <fullName evidence="9">ABC transporter domain-containing protein</fullName>
    </recommendedName>
</protein>
<dbReference type="PANTHER" id="PTHR48041">
    <property type="entry name" value="ABC TRANSPORTER G FAMILY MEMBER 28"/>
    <property type="match status" value="1"/>
</dbReference>
<dbReference type="InterPro" id="IPR050352">
    <property type="entry name" value="ABCG_transporters"/>
</dbReference>
<dbReference type="InterPro" id="IPR027417">
    <property type="entry name" value="P-loop_NTPase"/>
</dbReference>
<evidence type="ECO:0000256" key="1">
    <source>
        <dbReference type="ARBA" id="ARBA00004141"/>
    </source>
</evidence>
<feature type="transmembrane region" description="Helical" evidence="8">
    <location>
        <begin position="631"/>
        <end position="653"/>
    </location>
</feature>
<feature type="transmembrane region" description="Helical" evidence="8">
    <location>
        <begin position="528"/>
        <end position="549"/>
    </location>
</feature>
<dbReference type="EMBL" id="JACMRX010000002">
    <property type="protein sequence ID" value="KAF7995007.1"/>
    <property type="molecule type" value="Genomic_DNA"/>
</dbReference>
<evidence type="ECO:0000256" key="7">
    <source>
        <dbReference type="SAM" id="MobiDB-lite"/>
    </source>
</evidence>
<comment type="subcellular location">
    <subcellularLocation>
        <location evidence="1">Membrane</location>
        <topology evidence="1">Multi-pass membrane protein</topology>
    </subcellularLocation>
</comment>
<dbReference type="OrthoDB" id="66620at2759"/>
<feature type="transmembrane region" description="Helical" evidence="8">
    <location>
        <begin position="561"/>
        <end position="578"/>
    </location>
</feature>